<proteinExistence type="predicted"/>
<evidence type="ECO:0000313" key="2">
    <source>
        <dbReference type="Proteomes" id="UP000663722"/>
    </source>
</evidence>
<accession>A0A975BI65</accession>
<dbReference type="RefSeq" id="WP_207681539.1">
    <property type="nucleotide sequence ID" value="NZ_CP061800.1"/>
</dbReference>
<dbReference type="SUPFAM" id="SSF56935">
    <property type="entry name" value="Porins"/>
    <property type="match status" value="1"/>
</dbReference>
<dbReference type="Proteomes" id="UP000663722">
    <property type="component" value="Chromosome"/>
</dbReference>
<dbReference type="EMBL" id="CP061800">
    <property type="protein sequence ID" value="QTA85510.1"/>
    <property type="molecule type" value="Genomic_DNA"/>
</dbReference>
<protein>
    <submittedName>
        <fullName evidence="1">Beta-barrel porin type 2 domain-containing protein</fullName>
    </submittedName>
</protein>
<gene>
    <name evidence="1" type="ORF">dnm_015210</name>
</gene>
<name>A0A975BI65_9BACT</name>
<dbReference type="AlphaFoldDB" id="A0A975BI65"/>
<sequence length="416" mass="47751">MKYRTSQNLLPILVIFMVLFFSVTGYAGGKITIGAMISVDSEEADTRANKIIIKPMISAESRWDSNFYKADTDERGVYTQVIRPGIALGYKTAKSSILFDYTFNAYFYKNQHDVPPDLQGADADDYVGHTARLSALTRPFDRLTLGLEDVYYMTRDPARESNFSNSTSRAKYSVNRFSPSLLYEFGDKFSAGLKYRNTLTDYDHSNIEGSVEHRGIFDLIYNFTPTTHLDLEYAHWKRDYDRNTADYNSDEVRLTLRKNFSRFALEVGGGYHKRNFDDTSLKNIDMFSYRFAFSGKPGEKSSIMFAAEQDFNDSGTENAYFKGTRFTLGAGYTFWKKLLARIEGKYQISDYESGDYKGREDDTYGISGRLGYIFSRWLTFGISGGFETRDSNWEKYDYDNKYIMGNIDLCYDPAGN</sequence>
<evidence type="ECO:0000313" key="1">
    <source>
        <dbReference type="EMBL" id="QTA85510.1"/>
    </source>
</evidence>
<organism evidence="1 2">
    <name type="scientific">Desulfonema magnum</name>
    <dbReference type="NCBI Taxonomy" id="45655"/>
    <lineage>
        <taxon>Bacteria</taxon>
        <taxon>Pseudomonadati</taxon>
        <taxon>Thermodesulfobacteriota</taxon>
        <taxon>Desulfobacteria</taxon>
        <taxon>Desulfobacterales</taxon>
        <taxon>Desulfococcaceae</taxon>
        <taxon>Desulfonema</taxon>
    </lineage>
</organism>
<keyword evidence="2" id="KW-1185">Reference proteome</keyword>
<dbReference type="Pfam" id="PF10082">
    <property type="entry name" value="BBP2_2"/>
    <property type="match status" value="1"/>
</dbReference>
<dbReference type="KEGG" id="dmm:dnm_015210"/>
<dbReference type="InterPro" id="IPR018759">
    <property type="entry name" value="BBP2_2"/>
</dbReference>
<reference evidence="1" key="1">
    <citation type="journal article" date="2021" name="Microb. Physiol.">
        <title>Proteogenomic Insights into the Physiology of Marine, Sulfate-Reducing, Filamentous Desulfonema limicola and Desulfonema magnum.</title>
        <authorList>
            <person name="Schnaars V."/>
            <person name="Wohlbrand L."/>
            <person name="Scheve S."/>
            <person name="Hinrichs C."/>
            <person name="Reinhardt R."/>
            <person name="Rabus R."/>
        </authorList>
    </citation>
    <scope>NUCLEOTIDE SEQUENCE</scope>
    <source>
        <strain evidence="1">4be13</strain>
    </source>
</reference>